<protein>
    <submittedName>
        <fullName evidence="2">Uncharacterized protein LOC116188825</fullName>
    </submittedName>
</protein>
<keyword evidence="1" id="KW-1185">Reference proteome</keyword>
<gene>
    <name evidence="2" type="primary">LOC116188825</name>
</gene>
<proteinExistence type="predicted"/>
<sequence>MVEENPRAHEKLSEAVWVYRTSKRDLTGATPFSLTCGHDAVLPVEINVRSARIAYQHSLVHGNYLEAMLVKLDDLDIKRVRAHQHMQVQTRRVVRAYDKKKMLGIEVEVELKQRYIIASVSAKIFSLLPLLISSKSITAIQP</sequence>
<name>A0A6P8BX08_PUNGR</name>
<evidence type="ECO:0000313" key="1">
    <source>
        <dbReference type="Proteomes" id="UP000515151"/>
    </source>
</evidence>
<dbReference type="GeneID" id="116188825"/>
<dbReference type="PANTHER" id="PTHR48475:SF1">
    <property type="entry name" value="RNASE H TYPE-1 DOMAIN-CONTAINING PROTEIN"/>
    <property type="match status" value="1"/>
</dbReference>
<organism evidence="1 2">
    <name type="scientific">Punica granatum</name>
    <name type="common">Pomegranate</name>
    <dbReference type="NCBI Taxonomy" id="22663"/>
    <lineage>
        <taxon>Eukaryota</taxon>
        <taxon>Viridiplantae</taxon>
        <taxon>Streptophyta</taxon>
        <taxon>Embryophyta</taxon>
        <taxon>Tracheophyta</taxon>
        <taxon>Spermatophyta</taxon>
        <taxon>Magnoliopsida</taxon>
        <taxon>eudicotyledons</taxon>
        <taxon>Gunneridae</taxon>
        <taxon>Pentapetalae</taxon>
        <taxon>rosids</taxon>
        <taxon>malvids</taxon>
        <taxon>Myrtales</taxon>
        <taxon>Lythraceae</taxon>
        <taxon>Punica</taxon>
    </lineage>
</organism>
<dbReference type="Proteomes" id="UP000515151">
    <property type="component" value="Chromosome 8"/>
</dbReference>
<reference evidence="2" key="2">
    <citation type="submission" date="2025-08" db="UniProtKB">
        <authorList>
            <consortium name="RefSeq"/>
        </authorList>
    </citation>
    <scope>IDENTIFICATION</scope>
    <source>
        <tissue evidence="2">Leaf</tissue>
    </source>
</reference>
<accession>A0A6P8BX08</accession>
<dbReference type="OrthoDB" id="5596291at2759"/>
<dbReference type="AlphaFoldDB" id="A0A6P8BX08"/>
<evidence type="ECO:0000313" key="2">
    <source>
        <dbReference type="RefSeq" id="XP_031374151.1"/>
    </source>
</evidence>
<dbReference type="RefSeq" id="XP_031374151.1">
    <property type="nucleotide sequence ID" value="XM_031518291.1"/>
</dbReference>
<reference evidence="1" key="1">
    <citation type="journal article" date="2020" name="Plant Biotechnol. J.">
        <title>The pomegranate (Punica granatum L.) draft genome dissects genetic divergence between soft- and hard-seeded cultivars.</title>
        <authorList>
            <person name="Luo X."/>
            <person name="Li H."/>
            <person name="Wu Z."/>
            <person name="Yao W."/>
            <person name="Zhao P."/>
            <person name="Cao D."/>
            <person name="Yu H."/>
            <person name="Li K."/>
            <person name="Poudel K."/>
            <person name="Zhao D."/>
            <person name="Zhang F."/>
            <person name="Xia X."/>
            <person name="Chen L."/>
            <person name="Wang Q."/>
            <person name="Jing D."/>
            <person name="Cao S."/>
        </authorList>
    </citation>
    <scope>NUCLEOTIDE SEQUENCE [LARGE SCALE GENOMIC DNA]</scope>
    <source>
        <strain evidence="1">cv. Tunisia</strain>
    </source>
</reference>
<dbReference type="PANTHER" id="PTHR48475">
    <property type="entry name" value="RIBONUCLEASE H"/>
    <property type="match status" value="1"/>
</dbReference>